<dbReference type="EMBL" id="JACHXU010000010">
    <property type="protein sequence ID" value="MBB3207392.1"/>
    <property type="molecule type" value="Genomic_DNA"/>
</dbReference>
<keyword evidence="2" id="KW-1133">Transmembrane helix</keyword>
<organism evidence="3 4">
    <name type="scientific">Aporhodopirellula rubra</name>
    <dbReference type="NCBI Taxonomy" id="980271"/>
    <lineage>
        <taxon>Bacteria</taxon>
        <taxon>Pseudomonadati</taxon>
        <taxon>Planctomycetota</taxon>
        <taxon>Planctomycetia</taxon>
        <taxon>Pirellulales</taxon>
        <taxon>Pirellulaceae</taxon>
        <taxon>Aporhodopirellula</taxon>
    </lineage>
</organism>
<evidence type="ECO:0000256" key="2">
    <source>
        <dbReference type="SAM" id="Phobius"/>
    </source>
</evidence>
<dbReference type="Proteomes" id="UP000536179">
    <property type="component" value="Unassembled WGS sequence"/>
</dbReference>
<dbReference type="RefSeq" id="WP_246419825.1">
    <property type="nucleotide sequence ID" value="NZ_JACHXU010000010.1"/>
</dbReference>
<reference evidence="3 4" key="1">
    <citation type="submission" date="2020-08" db="EMBL/GenBank/DDBJ databases">
        <title>Genomic Encyclopedia of Type Strains, Phase III (KMG-III): the genomes of soil and plant-associated and newly described type strains.</title>
        <authorList>
            <person name="Whitman W."/>
        </authorList>
    </citation>
    <scope>NUCLEOTIDE SEQUENCE [LARGE SCALE GENOMIC DNA]</scope>
    <source>
        <strain evidence="3 4">CECT 8075</strain>
    </source>
</reference>
<evidence type="ECO:0000313" key="3">
    <source>
        <dbReference type="EMBL" id="MBB3207392.1"/>
    </source>
</evidence>
<evidence type="ECO:0000313" key="4">
    <source>
        <dbReference type="Proteomes" id="UP000536179"/>
    </source>
</evidence>
<name>A0A7W5E167_9BACT</name>
<feature type="compositionally biased region" description="Low complexity" evidence="1">
    <location>
        <begin position="68"/>
        <end position="80"/>
    </location>
</feature>
<keyword evidence="4" id="KW-1185">Reference proteome</keyword>
<feature type="compositionally biased region" description="Pro residues" evidence="1">
    <location>
        <begin position="11"/>
        <end position="20"/>
    </location>
</feature>
<feature type="transmembrane region" description="Helical" evidence="2">
    <location>
        <begin position="89"/>
        <end position="120"/>
    </location>
</feature>
<feature type="compositionally biased region" description="Gly residues" evidence="1">
    <location>
        <begin position="40"/>
        <end position="56"/>
    </location>
</feature>
<sequence>MPTGGAVRPSAPVPATPPTQPAYDPFANLPSAGSMPSPGSAGGGMPFGSPGAGGPGRAPQSVNPYSVPRRSAAAPRAGSGTLRSGRSAVLYNIPAIIMIIWGSLVICMVLFQLGSIVLLIASGAVKIQQIDMPVLAGKVAGQLVMLAIQGSVIAGGVAMVQRTRLRAARSAAVISTIPCFGCFIFPIGIWACVLLFSEQAERDFS</sequence>
<feature type="region of interest" description="Disordered" evidence="1">
    <location>
        <begin position="1"/>
        <end position="81"/>
    </location>
</feature>
<accession>A0A7W5E167</accession>
<gene>
    <name evidence="3" type="ORF">FHS27_003213</name>
</gene>
<feature type="compositionally biased region" description="Low complexity" evidence="1">
    <location>
        <begin position="1"/>
        <end position="10"/>
    </location>
</feature>
<evidence type="ECO:0000256" key="1">
    <source>
        <dbReference type="SAM" id="MobiDB-lite"/>
    </source>
</evidence>
<keyword evidence="2" id="KW-0472">Membrane</keyword>
<proteinExistence type="predicted"/>
<dbReference type="AlphaFoldDB" id="A0A7W5E167"/>
<feature type="transmembrane region" description="Helical" evidence="2">
    <location>
        <begin position="140"/>
        <end position="160"/>
    </location>
</feature>
<protein>
    <submittedName>
        <fullName evidence="3">Uncharacterized protein</fullName>
    </submittedName>
</protein>
<feature type="transmembrane region" description="Helical" evidence="2">
    <location>
        <begin position="172"/>
        <end position="196"/>
    </location>
</feature>
<keyword evidence="2" id="KW-0812">Transmembrane</keyword>
<comment type="caution">
    <text evidence="3">The sequence shown here is derived from an EMBL/GenBank/DDBJ whole genome shotgun (WGS) entry which is preliminary data.</text>
</comment>
<feature type="compositionally biased region" description="Low complexity" evidence="1">
    <location>
        <begin position="30"/>
        <end position="39"/>
    </location>
</feature>